<feature type="domain" description="ABC transmembrane type-1" evidence="8">
    <location>
        <begin position="98"/>
        <end position="288"/>
    </location>
</feature>
<dbReference type="PANTHER" id="PTHR43386">
    <property type="entry name" value="OLIGOPEPTIDE TRANSPORT SYSTEM PERMEASE PROTEIN APPC"/>
    <property type="match status" value="1"/>
</dbReference>
<dbReference type="RefSeq" id="WP_350352001.1">
    <property type="nucleotide sequence ID" value="NZ_CP158357.1"/>
</dbReference>
<evidence type="ECO:0000256" key="1">
    <source>
        <dbReference type="ARBA" id="ARBA00004651"/>
    </source>
</evidence>
<evidence type="ECO:0000256" key="4">
    <source>
        <dbReference type="ARBA" id="ARBA00022692"/>
    </source>
</evidence>
<protein>
    <submittedName>
        <fullName evidence="9">ABC transporter permease</fullName>
    </submittedName>
</protein>
<dbReference type="Gene3D" id="1.10.3720.10">
    <property type="entry name" value="MetI-like"/>
    <property type="match status" value="1"/>
</dbReference>
<name>A0AAU7VYG7_9MICO</name>
<keyword evidence="2 7" id="KW-0813">Transport</keyword>
<gene>
    <name evidence="9" type="ORF">ABS642_01530</name>
</gene>
<feature type="transmembrane region" description="Helical" evidence="7">
    <location>
        <begin position="102"/>
        <end position="125"/>
    </location>
</feature>
<keyword evidence="3" id="KW-1003">Cell membrane</keyword>
<dbReference type="InterPro" id="IPR035906">
    <property type="entry name" value="MetI-like_sf"/>
</dbReference>
<feature type="transmembrane region" description="Helical" evidence="7">
    <location>
        <begin position="32"/>
        <end position="50"/>
    </location>
</feature>
<dbReference type="PROSITE" id="PS50928">
    <property type="entry name" value="ABC_TM1"/>
    <property type="match status" value="1"/>
</dbReference>
<dbReference type="GO" id="GO:0005886">
    <property type="term" value="C:plasma membrane"/>
    <property type="evidence" value="ECO:0007669"/>
    <property type="project" value="UniProtKB-SubCell"/>
</dbReference>
<accession>A0AAU7VYG7</accession>
<dbReference type="AlphaFoldDB" id="A0AAU7VYG7"/>
<organism evidence="9">
    <name type="scientific">Microbacterium sp. A8/3-1</name>
    <dbReference type="NCBI Taxonomy" id="3160749"/>
    <lineage>
        <taxon>Bacteria</taxon>
        <taxon>Bacillati</taxon>
        <taxon>Actinomycetota</taxon>
        <taxon>Actinomycetes</taxon>
        <taxon>Micrococcales</taxon>
        <taxon>Microbacteriaceae</taxon>
        <taxon>Microbacterium</taxon>
    </lineage>
</organism>
<dbReference type="PANTHER" id="PTHR43386:SF6">
    <property type="entry name" value="ABC TRANSPORTER PERMEASE PROTEIN"/>
    <property type="match status" value="1"/>
</dbReference>
<evidence type="ECO:0000259" key="8">
    <source>
        <dbReference type="PROSITE" id="PS50928"/>
    </source>
</evidence>
<keyword evidence="4 7" id="KW-0812">Transmembrane</keyword>
<feature type="transmembrane region" description="Helical" evidence="7">
    <location>
        <begin position="163"/>
        <end position="181"/>
    </location>
</feature>
<comment type="subcellular location">
    <subcellularLocation>
        <location evidence="1 7">Cell membrane</location>
        <topology evidence="1 7">Multi-pass membrane protein</topology>
    </subcellularLocation>
</comment>
<keyword evidence="5 7" id="KW-1133">Transmembrane helix</keyword>
<feature type="transmembrane region" description="Helical" evidence="7">
    <location>
        <begin position="137"/>
        <end position="157"/>
    </location>
</feature>
<evidence type="ECO:0000256" key="6">
    <source>
        <dbReference type="ARBA" id="ARBA00023136"/>
    </source>
</evidence>
<feature type="transmembrane region" description="Helical" evidence="7">
    <location>
        <begin position="270"/>
        <end position="291"/>
    </location>
</feature>
<proteinExistence type="inferred from homology"/>
<evidence type="ECO:0000313" key="9">
    <source>
        <dbReference type="EMBL" id="XBX78792.1"/>
    </source>
</evidence>
<comment type="similarity">
    <text evidence="7">Belongs to the binding-protein-dependent transport system permease family.</text>
</comment>
<evidence type="ECO:0000256" key="5">
    <source>
        <dbReference type="ARBA" id="ARBA00022989"/>
    </source>
</evidence>
<dbReference type="SUPFAM" id="SSF161098">
    <property type="entry name" value="MetI-like"/>
    <property type="match status" value="1"/>
</dbReference>
<evidence type="ECO:0000256" key="2">
    <source>
        <dbReference type="ARBA" id="ARBA00022448"/>
    </source>
</evidence>
<dbReference type="CDD" id="cd06261">
    <property type="entry name" value="TM_PBP2"/>
    <property type="match status" value="1"/>
</dbReference>
<sequence>MVDAIPPLDRDSLAERAHIRPRGIWPTLRNKVTFWVALVLLAVMLVLAVAPEWVGGWFGNGDPRLCDLSESLGGATEGHSFGFDVQGCDLYTNVIHGARNSLLVGFITTALALLVAVVVGTLAGIHGGWIDSVLSRLTDVFLGFPFIIGAIILLIGLGERSVLTVSLVLAIFSWPTMARLVRSSVRSVRAAEFVQASIAMGIGTWRTTVRHVLPNALGPVLAIVALSVGGIIVAEAGLTFLGVGLEAPAISWGRQIAQGQALIANAPHVVLWPSLFLAVTALSLISLGDSLRDALDPRQR</sequence>
<dbReference type="Pfam" id="PF00528">
    <property type="entry name" value="BPD_transp_1"/>
    <property type="match status" value="1"/>
</dbReference>
<reference evidence="9" key="1">
    <citation type="submission" date="2024-06" db="EMBL/GenBank/DDBJ databases">
        <title>Draft genome sequence of Microbacterium sp. strain A8/3-1, isolated from Oxytropis tragacanthoides Fisch. ex DC. Root nodules in the Altai region of Russia.</title>
        <authorList>
            <person name="Sazanova A."/>
            <person name="Guro P."/>
            <person name="Kuznetsova I."/>
            <person name="Belimov A."/>
            <person name="Safronova V."/>
        </authorList>
    </citation>
    <scope>NUCLEOTIDE SEQUENCE</scope>
    <source>
        <strain evidence="9">A8/3-1</strain>
    </source>
</reference>
<keyword evidence="6 7" id="KW-0472">Membrane</keyword>
<feature type="transmembrane region" description="Helical" evidence="7">
    <location>
        <begin position="220"/>
        <end position="243"/>
    </location>
</feature>
<evidence type="ECO:0000256" key="7">
    <source>
        <dbReference type="RuleBase" id="RU363032"/>
    </source>
</evidence>
<dbReference type="GO" id="GO:0055085">
    <property type="term" value="P:transmembrane transport"/>
    <property type="evidence" value="ECO:0007669"/>
    <property type="project" value="InterPro"/>
</dbReference>
<evidence type="ECO:0000256" key="3">
    <source>
        <dbReference type="ARBA" id="ARBA00022475"/>
    </source>
</evidence>
<dbReference type="EMBL" id="CP158357">
    <property type="protein sequence ID" value="XBX78792.1"/>
    <property type="molecule type" value="Genomic_DNA"/>
</dbReference>
<dbReference type="InterPro" id="IPR000515">
    <property type="entry name" value="MetI-like"/>
</dbReference>
<dbReference type="InterPro" id="IPR050366">
    <property type="entry name" value="BP-dependent_transpt_permease"/>
</dbReference>